<dbReference type="AlphaFoldDB" id="A0A1G1SWA2"/>
<comment type="caution">
    <text evidence="1">The sequence shown here is derived from an EMBL/GenBank/DDBJ whole genome shotgun (WGS) entry which is preliminary data.</text>
</comment>
<keyword evidence="2" id="KW-1185">Reference proteome</keyword>
<gene>
    <name evidence="1" type="ORF">BEN49_13150</name>
</gene>
<organism evidence="1 2">
    <name type="scientific">Hymenobacter coccineus</name>
    <dbReference type="NCBI Taxonomy" id="1908235"/>
    <lineage>
        <taxon>Bacteria</taxon>
        <taxon>Pseudomonadati</taxon>
        <taxon>Bacteroidota</taxon>
        <taxon>Cytophagia</taxon>
        <taxon>Cytophagales</taxon>
        <taxon>Hymenobacteraceae</taxon>
        <taxon>Hymenobacter</taxon>
    </lineage>
</organism>
<accession>A0A1G1SWA2</accession>
<proteinExistence type="predicted"/>
<dbReference type="Proteomes" id="UP000177506">
    <property type="component" value="Unassembled WGS sequence"/>
</dbReference>
<name>A0A1G1SWA2_9BACT</name>
<protein>
    <submittedName>
        <fullName evidence="1">Uncharacterized protein</fullName>
    </submittedName>
</protein>
<sequence length="115" mass="12328">MACVASSNLRTVPAGTGTEDQLTIVFEQHRAEAGLQHHLRRVPQGPGGPDAAFQLRSIEQQTNFVAQTALYPNNLSSTLTRTERGTYSGTFSGTSTATATHPAATLNATFHEVRM</sequence>
<dbReference type="RefSeq" id="WP_070746323.1">
    <property type="nucleotide sequence ID" value="NZ_MDZA01000423.1"/>
</dbReference>
<evidence type="ECO:0000313" key="1">
    <source>
        <dbReference type="EMBL" id="OGX82895.1"/>
    </source>
</evidence>
<reference evidence="1 2" key="1">
    <citation type="submission" date="2016-08" db="EMBL/GenBank/DDBJ databases">
        <title>Hymenobacter coccineus sp. nov., Hymenobacter lapidarius sp. nov. and Hymenobacter glacialis sp. nov., isolated from Antarctic soil.</title>
        <authorList>
            <person name="Sedlacek I."/>
            <person name="Kralova S."/>
            <person name="Kyrova K."/>
            <person name="Maslanova I."/>
            <person name="Stankova E."/>
            <person name="Vrbovska V."/>
            <person name="Nemec M."/>
            <person name="Bartak M."/>
            <person name="Svec P."/>
            <person name="Busse H.-J."/>
            <person name="Pantucek R."/>
        </authorList>
    </citation>
    <scope>NUCLEOTIDE SEQUENCE [LARGE SCALE GENOMIC DNA]</scope>
    <source>
        <strain evidence="1 2">CCM 8649</strain>
    </source>
</reference>
<evidence type="ECO:0000313" key="2">
    <source>
        <dbReference type="Proteomes" id="UP000177506"/>
    </source>
</evidence>
<dbReference type="EMBL" id="MDZA01000423">
    <property type="protein sequence ID" value="OGX82895.1"/>
    <property type="molecule type" value="Genomic_DNA"/>
</dbReference>